<evidence type="ECO:0000256" key="3">
    <source>
        <dbReference type="ARBA" id="ARBA00023163"/>
    </source>
</evidence>
<dbReference type="SUPFAM" id="SSF46785">
    <property type="entry name" value="Winged helix' DNA-binding domain"/>
    <property type="match status" value="1"/>
</dbReference>
<dbReference type="RefSeq" id="WP_058624186.1">
    <property type="nucleotide sequence ID" value="NZ_LDRT01000075.1"/>
</dbReference>
<dbReference type="GO" id="GO:0003700">
    <property type="term" value="F:DNA-binding transcription factor activity"/>
    <property type="evidence" value="ECO:0007669"/>
    <property type="project" value="InterPro"/>
</dbReference>
<dbReference type="InterPro" id="IPR008920">
    <property type="entry name" value="TF_FadR/GntR_C"/>
</dbReference>
<dbReference type="CDD" id="cd07377">
    <property type="entry name" value="WHTH_GntR"/>
    <property type="match status" value="1"/>
</dbReference>
<dbReference type="InterPro" id="IPR000524">
    <property type="entry name" value="Tscrpt_reg_HTH_GntR"/>
</dbReference>
<evidence type="ECO:0000256" key="2">
    <source>
        <dbReference type="ARBA" id="ARBA00023125"/>
    </source>
</evidence>
<keyword evidence="3" id="KW-0804">Transcription</keyword>
<dbReference type="Pfam" id="PF00392">
    <property type="entry name" value="GntR"/>
    <property type="match status" value="1"/>
</dbReference>
<keyword evidence="1" id="KW-0805">Transcription regulation</keyword>
<evidence type="ECO:0000259" key="4">
    <source>
        <dbReference type="PROSITE" id="PS50949"/>
    </source>
</evidence>
<dbReference type="SMART" id="SM00895">
    <property type="entry name" value="FCD"/>
    <property type="match status" value="1"/>
</dbReference>
<evidence type="ECO:0000256" key="1">
    <source>
        <dbReference type="ARBA" id="ARBA00023015"/>
    </source>
</evidence>
<dbReference type="Gene3D" id="1.20.120.530">
    <property type="entry name" value="GntR ligand-binding domain-like"/>
    <property type="match status" value="1"/>
</dbReference>
<dbReference type="Gene3D" id="1.10.10.10">
    <property type="entry name" value="Winged helix-like DNA-binding domain superfamily/Winged helix DNA-binding domain"/>
    <property type="match status" value="1"/>
</dbReference>
<dbReference type="InterPro" id="IPR000485">
    <property type="entry name" value="AsnC-type_HTH_dom"/>
</dbReference>
<dbReference type="EMBL" id="LDRT01000075">
    <property type="protein sequence ID" value="KTR93713.1"/>
    <property type="molecule type" value="Genomic_DNA"/>
</dbReference>
<feature type="domain" description="HTH gntR-type" evidence="4">
    <location>
        <begin position="1"/>
        <end position="63"/>
    </location>
</feature>
<keyword evidence="2" id="KW-0238">DNA-binding</keyword>
<dbReference type="PANTHER" id="PTHR43537:SF24">
    <property type="entry name" value="GLUCONATE OPERON TRANSCRIPTIONAL REPRESSOR"/>
    <property type="match status" value="1"/>
</dbReference>
<dbReference type="PROSITE" id="PS50949">
    <property type="entry name" value="HTH_GNTR"/>
    <property type="match status" value="1"/>
</dbReference>
<dbReference type="InterPro" id="IPR011711">
    <property type="entry name" value="GntR_C"/>
</dbReference>
<dbReference type="PRINTS" id="PR00033">
    <property type="entry name" value="HTHASNC"/>
</dbReference>
<protein>
    <recommendedName>
        <fullName evidence="4">HTH gntR-type domain-containing protein</fullName>
    </recommendedName>
</protein>
<proteinExistence type="predicted"/>
<organism evidence="5 6">
    <name type="scientific">Microbacterium testaceum</name>
    <name type="common">Aureobacterium testaceum</name>
    <name type="synonym">Brevibacterium testaceum</name>
    <dbReference type="NCBI Taxonomy" id="2033"/>
    <lineage>
        <taxon>Bacteria</taxon>
        <taxon>Bacillati</taxon>
        <taxon>Actinomycetota</taxon>
        <taxon>Actinomycetes</taxon>
        <taxon>Micrococcales</taxon>
        <taxon>Microbacteriaceae</taxon>
        <taxon>Microbacterium</taxon>
    </lineage>
</organism>
<evidence type="ECO:0000313" key="6">
    <source>
        <dbReference type="Proteomes" id="UP000075025"/>
    </source>
</evidence>
<dbReference type="InterPro" id="IPR036390">
    <property type="entry name" value="WH_DNA-bd_sf"/>
</dbReference>
<name>A0A147EW66_MICTE</name>
<dbReference type="OrthoDB" id="9816161at2"/>
<gene>
    <name evidence="5" type="ORF">NS220_11530</name>
</gene>
<dbReference type="SMART" id="SM00345">
    <property type="entry name" value="HTH_GNTR"/>
    <property type="match status" value="1"/>
</dbReference>
<dbReference type="PANTHER" id="PTHR43537">
    <property type="entry name" value="TRANSCRIPTIONAL REGULATOR, GNTR FAMILY"/>
    <property type="match status" value="1"/>
</dbReference>
<dbReference type="Proteomes" id="UP000075025">
    <property type="component" value="Unassembled WGS sequence"/>
</dbReference>
<reference evidence="5 6" key="1">
    <citation type="journal article" date="2016" name="Front. Microbiol.">
        <title>Genomic Resource of Rice Seed Associated Bacteria.</title>
        <authorList>
            <person name="Midha S."/>
            <person name="Bansal K."/>
            <person name="Sharma S."/>
            <person name="Kumar N."/>
            <person name="Patil P.P."/>
            <person name="Chaudhry V."/>
            <person name="Patil P.B."/>
        </authorList>
    </citation>
    <scope>NUCLEOTIDE SEQUENCE [LARGE SCALE GENOMIC DNA]</scope>
    <source>
        <strain evidence="5 6">NS220</strain>
    </source>
</reference>
<dbReference type="Pfam" id="PF07729">
    <property type="entry name" value="FCD"/>
    <property type="match status" value="1"/>
</dbReference>
<dbReference type="PATRIC" id="fig|2033.6.peg.3548"/>
<dbReference type="GO" id="GO:0043565">
    <property type="term" value="F:sequence-specific DNA binding"/>
    <property type="evidence" value="ECO:0007669"/>
    <property type="project" value="InterPro"/>
</dbReference>
<sequence>MTVYESLRAMVMMGGIREDERVAESQLAERLGVSRTPVREALQRLESDGLVRAQGRGVRLWVLSGDELAQLHMARAGIEGWAAFLAAQRVASGEVAPARLAELETLAAQTHELTTSGDLARAVESNRAFHEAVAALAGNPVISSTLERWWDQIVVSTRKSLQNPERTQAVHAEHEVITDALRQGDAPGARAAVEAHAFATRNALNKN</sequence>
<dbReference type="PRINTS" id="PR00035">
    <property type="entry name" value="HTHGNTR"/>
</dbReference>
<dbReference type="SUPFAM" id="SSF48008">
    <property type="entry name" value="GntR ligand-binding domain-like"/>
    <property type="match status" value="1"/>
</dbReference>
<dbReference type="InterPro" id="IPR036388">
    <property type="entry name" value="WH-like_DNA-bd_sf"/>
</dbReference>
<accession>A0A147EW66</accession>
<evidence type="ECO:0000313" key="5">
    <source>
        <dbReference type="EMBL" id="KTR93713.1"/>
    </source>
</evidence>
<comment type="caution">
    <text evidence="5">The sequence shown here is derived from an EMBL/GenBank/DDBJ whole genome shotgun (WGS) entry which is preliminary data.</text>
</comment>
<dbReference type="AlphaFoldDB" id="A0A147EW66"/>